<dbReference type="Proteomes" id="UP000193083">
    <property type="component" value="Unassembled WGS sequence"/>
</dbReference>
<dbReference type="EMBL" id="FXBL01000004">
    <property type="protein sequence ID" value="SMH28460.1"/>
    <property type="molecule type" value="Genomic_DNA"/>
</dbReference>
<keyword evidence="2" id="KW-1133">Transmembrane helix</keyword>
<dbReference type="Pfam" id="PF10947">
    <property type="entry name" value="DUF2628"/>
    <property type="match status" value="1"/>
</dbReference>
<dbReference type="OrthoDB" id="7285394at2"/>
<evidence type="ECO:0000313" key="4">
    <source>
        <dbReference type="Proteomes" id="UP000193083"/>
    </source>
</evidence>
<accession>A0A1X7MUE8</accession>
<evidence type="ECO:0000256" key="2">
    <source>
        <dbReference type="SAM" id="Phobius"/>
    </source>
</evidence>
<dbReference type="AlphaFoldDB" id="A0A1X7MUE8"/>
<protein>
    <recommendedName>
        <fullName evidence="5">DUF2628 domain-containing protein</fullName>
    </recommendedName>
</protein>
<organism evidence="3 4">
    <name type="scientific">Mesorhizobium australicum</name>
    <dbReference type="NCBI Taxonomy" id="536018"/>
    <lineage>
        <taxon>Bacteria</taxon>
        <taxon>Pseudomonadati</taxon>
        <taxon>Pseudomonadota</taxon>
        <taxon>Alphaproteobacteria</taxon>
        <taxon>Hyphomicrobiales</taxon>
        <taxon>Phyllobacteriaceae</taxon>
        <taxon>Mesorhizobium</taxon>
    </lineage>
</organism>
<keyword evidence="2" id="KW-0472">Membrane</keyword>
<feature type="transmembrane region" description="Helical" evidence="2">
    <location>
        <begin position="44"/>
        <end position="63"/>
    </location>
</feature>
<proteinExistence type="predicted"/>
<dbReference type="RefSeq" id="WP_085462941.1">
    <property type="nucleotide sequence ID" value="NZ_FXBL01000004.1"/>
</dbReference>
<feature type="transmembrane region" description="Helical" evidence="2">
    <location>
        <begin position="69"/>
        <end position="89"/>
    </location>
</feature>
<name>A0A1X7MUE8_9HYPH</name>
<evidence type="ECO:0000313" key="3">
    <source>
        <dbReference type="EMBL" id="SMH28460.1"/>
    </source>
</evidence>
<dbReference type="InterPro" id="IPR024399">
    <property type="entry name" value="DUF2628"/>
</dbReference>
<feature type="transmembrane region" description="Helical" evidence="2">
    <location>
        <begin position="17"/>
        <end position="37"/>
    </location>
</feature>
<keyword evidence="4" id="KW-1185">Reference proteome</keyword>
<feature type="region of interest" description="Disordered" evidence="1">
    <location>
        <begin position="123"/>
        <end position="157"/>
    </location>
</feature>
<reference evidence="3 4" key="1">
    <citation type="submission" date="2017-04" db="EMBL/GenBank/DDBJ databases">
        <authorList>
            <person name="Afonso C.L."/>
            <person name="Miller P.J."/>
            <person name="Scott M.A."/>
            <person name="Spackman E."/>
            <person name="Goraichik I."/>
            <person name="Dimitrov K.M."/>
            <person name="Suarez D.L."/>
            <person name="Swayne D.E."/>
        </authorList>
    </citation>
    <scope>NUCLEOTIDE SEQUENCE [LARGE SCALE GENOMIC DNA]</scope>
    <source>
        <strain evidence="3 4">B5P</strain>
    </source>
</reference>
<keyword evidence="2" id="KW-0812">Transmembrane</keyword>
<evidence type="ECO:0000256" key="1">
    <source>
        <dbReference type="SAM" id="MobiDB-lite"/>
    </source>
</evidence>
<sequence>MASFVVMEAPEGGDEAAYIRDGFHFFAFLLPPIWLAWHRLWIEALVAFAVMAVLGSLGSVSGLSEAAPLLSLLVSLYVGLEAPALRIAALRRRGWREWGVVDAYNRDDAETKHLFGDSVEQAEETRVPAPMPEPQPLAPRAGPSGPALGLFSYPGAR</sequence>
<evidence type="ECO:0008006" key="5">
    <source>
        <dbReference type="Google" id="ProtNLM"/>
    </source>
</evidence>
<gene>
    <name evidence="3" type="ORF">SAMN02982922_0779</name>
</gene>